<dbReference type="Gene3D" id="1.10.260.40">
    <property type="entry name" value="lambda repressor-like DNA-binding domains"/>
    <property type="match status" value="1"/>
</dbReference>
<sequence length="137" mass="15356">MTQTYPKETSKFADRFRAALKDAGIRVSATVVANEFNLRYWGEGISSHAARNWLMGVSIPKQDKLLVLSKWLKISPEGLLFGTPPPRPADEGLKDERINLVDQQLISRYFSLQPEHRRVVREVVEGLAALGPKPTGN</sequence>
<dbReference type="GO" id="GO:0003677">
    <property type="term" value="F:DNA binding"/>
    <property type="evidence" value="ECO:0007669"/>
    <property type="project" value="InterPro"/>
</dbReference>
<proteinExistence type="predicted"/>
<dbReference type="InterPro" id="IPR010982">
    <property type="entry name" value="Lambda_DNA-bd_dom_sf"/>
</dbReference>
<dbReference type="RefSeq" id="WP_108360114.1">
    <property type="nucleotide sequence ID" value="NZ_NESP01000001.1"/>
</dbReference>
<gene>
    <name evidence="1" type="ORF">B9Z44_13030</name>
</gene>
<dbReference type="EMBL" id="NESP01000001">
    <property type="protein sequence ID" value="PUE60416.1"/>
    <property type="molecule type" value="Genomic_DNA"/>
</dbReference>
<accession>A0A315ER66</accession>
<name>A0A315ER66_9BURK</name>
<keyword evidence="2" id="KW-1185">Reference proteome</keyword>
<evidence type="ECO:0008006" key="3">
    <source>
        <dbReference type="Google" id="ProtNLM"/>
    </source>
</evidence>
<organism evidence="1 2">
    <name type="scientific">Limnohabitans curvus</name>
    <dbReference type="NCBI Taxonomy" id="323423"/>
    <lineage>
        <taxon>Bacteria</taxon>
        <taxon>Pseudomonadati</taxon>
        <taxon>Pseudomonadota</taxon>
        <taxon>Betaproteobacteria</taxon>
        <taxon>Burkholderiales</taxon>
        <taxon>Comamonadaceae</taxon>
        <taxon>Limnohabitans</taxon>
    </lineage>
</organism>
<dbReference type="Proteomes" id="UP000251341">
    <property type="component" value="Unassembled WGS sequence"/>
</dbReference>
<evidence type="ECO:0000313" key="2">
    <source>
        <dbReference type="Proteomes" id="UP000251341"/>
    </source>
</evidence>
<protein>
    <recommendedName>
        <fullName evidence="3">Transcriptional regulator</fullName>
    </recommendedName>
</protein>
<reference evidence="1 2" key="1">
    <citation type="submission" date="2017-04" db="EMBL/GenBank/DDBJ databases">
        <title>Unexpected and diverse lifestyles within the genus Limnohabitans.</title>
        <authorList>
            <person name="Kasalicky V."/>
            <person name="Mehrshad M."/>
            <person name="Andrei S.-A."/>
            <person name="Salcher M."/>
            <person name="Kratochvilova H."/>
            <person name="Simek K."/>
            <person name="Ghai R."/>
        </authorList>
    </citation>
    <scope>NUCLEOTIDE SEQUENCE [LARGE SCALE GENOMIC DNA]</scope>
    <source>
        <strain evidence="1 2">MWH-C5</strain>
    </source>
</reference>
<dbReference type="AlphaFoldDB" id="A0A315ER66"/>
<evidence type="ECO:0000313" key="1">
    <source>
        <dbReference type="EMBL" id="PUE60416.1"/>
    </source>
</evidence>
<comment type="caution">
    <text evidence="1">The sequence shown here is derived from an EMBL/GenBank/DDBJ whole genome shotgun (WGS) entry which is preliminary data.</text>
</comment>